<gene>
    <name evidence="1" type="ORF">N7505_007616</name>
</gene>
<dbReference type="InterPro" id="IPR023214">
    <property type="entry name" value="HAD_sf"/>
</dbReference>
<reference evidence="1 2" key="1">
    <citation type="journal article" date="2023" name="IMA Fungus">
        <title>Comparative genomic study of the Penicillium genus elucidates a diverse pangenome and 15 lateral gene transfer events.</title>
        <authorList>
            <person name="Petersen C."/>
            <person name="Sorensen T."/>
            <person name="Nielsen M.R."/>
            <person name="Sondergaard T.E."/>
            <person name="Sorensen J.L."/>
            <person name="Fitzpatrick D.A."/>
            <person name="Frisvad J.C."/>
            <person name="Nielsen K.L."/>
        </authorList>
    </citation>
    <scope>NUCLEOTIDE SEQUENCE [LARGE SCALE GENOMIC DNA]</scope>
    <source>
        <strain evidence="1 2">IBT 3361</strain>
    </source>
</reference>
<sequence>MRKICSRIRNSLLHAPAGTGEQLDENVVNRLVNAYDGFKTFSDVNPMLRLLAADLNLREFVFFNGTRTIISNSVFRSKDLSPHANVFEDIIFVHEVKWYKLSQASYLHLAEQTVNGPCQMRKLWLISSNPFDIVGARSIGMNAIRVDRAGVGWKAAVVPDLQPTATVNSLEHIVEEVRAHRE</sequence>
<dbReference type="SUPFAM" id="SSF56784">
    <property type="entry name" value="HAD-like"/>
    <property type="match status" value="1"/>
</dbReference>
<organism evidence="1 2">
    <name type="scientific">Penicillium chrysogenum</name>
    <name type="common">Penicillium notatum</name>
    <dbReference type="NCBI Taxonomy" id="5076"/>
    <lineage>
        <taxon>Eukaryota</taxon>
        <taxon>Fungi</taxon>
        <taxon>Dikarya</taxon>
        <taxon>Ascomycota</taxon>
        <taxon>Pezizomycotina</taxon>
        <taxon>Eurotiomycetes</taxon>
        <taxon>Eurotiomycetidae</taxon>
        <taxon>Eurotiales</taxon>
        <taxon>Aspergillaceae</taxon>
        <taxon>Penicillium</taxon>
        <taxon>Penicillium chrysogenum species complex</taxon>
    </lineage>
</organism>
<dbReference type="Gene3D" id="1.10.150.240">
    <property type="entry name" value="Putative phosphatase, domain 2"/>
    <property type="match status" value="1"/>
</dbReference>
<name>A0ABQ8WF98_PENCH</name>
<dbReference type="Proteomes" id="UP001220256">
    <property type="component" value="Unassembled WGS sequence"/>
</dbReference>
<dbReference type="InterPro" id="IPR036412">
    <property type="entry name" value="HAD-like_sf"/>
</dbReference>
<accession>A0ABQ8WF98</accession>
<protein>
    <recommendedName>
        <fullName evidence="3">Haloacid dehalogenase</fullName>
    </recommendedName>
</protein>
<comment type="caution">
    <text evidence="1">The sequence shown here is derived from an EMBL/GenBank/DDBJ whole genome shotgun (WGS) entry which is preliminary data.</text>
</comment>
<evidence type="ECO:0008006" key="3">
    <source>
        <dbReference type="Google" id="ProtNLM"/>
    </source>
</evidence>
<dbReference type="Gene3D" id="3.40.50.1000">
    <property type="entry name" value="HAD superfamily/HAD-like"/>
    <property type="match status" value="1"/>
</dbReference>
<evidence type="ECO:0000313" key="2">
    <source>
        <dbReference type="Proteomes" id="UP001220256"/>
    </source>
</evidence>
<dbReference type="EMBL" id="JAPVEB010000004">
    <property type="protein sequence ID" value="KAJ5264823.1"/>
    <property type="molecule type" value="Genomic_DNA"/>
</dbReference>
<dbReference type="InterPro" id="IPR023198">
    <property type="entry name" value="PGP-like_dom2"/>
</dbReference>
<keyword evidence="2" id="KW-1185">Reference proteome</keyword>
<evidence type="ECO:0000313" key="1">
    <source>
        <dbReference type="EMBL" id="KAJ5264823.1"/>
    </source>
</evidence>
<proteinExistence type="predicted"/>